<name>A0A0F9VTU5_9ZZZZ</name>
<sequence>MMTTDTPRGTHTPGPRETDTNNIVYAAADSRMIVDCSDMGSGELDSERRTANARLIAAAPDLLAELIALEWSPDQVDVEAGGYEAGCPSCDGSQREGHNTGCRLRAAIGAATRGQS</sequence>
<protein>
    <submittedName>
        <fullName evidence="2">Uncharacterized protein</fullName>
    </submittedName>
</protein>
<dbReference type="AlphaFoldDB" id="A0A0F9VTU5"/>
<organism evidence="2">
    <name type="scientific">marine sediment metagenome</name>
    <dbReference type="NCBI Taxonomy" id="412755"/>
    <lineage>
        <taxon>unclassified sequences</taxon>
        <taxon>metagenomes</taxon>
        <taxon>ecological metagenomes</taxon>
    </lineage>
</organism>
<feature type="region of interest" description="Disordered" evidence="1">
    <location>
        <begin position="1"/>
        <end position="21"/>
    </location>
</feature>
<accession>A0A0F9VTU5</accession>
<evidence type="ECO:0000313" key="2">
    <source>
        <dbReference type="EMBL" id="KKN69188.1"/>
    </source>
</evidence>
<comment type="caution">
    <text evidence="2">The sequence shown here is derived from an EMBL/GenBank/DDBJ whole genome shotgun (WGS) entry which is preliminary data.</text>
</comment>
<reference evidence="2" key="1">
    <citation type="journal article" date="2015" name="Nature">
        <title>Complex archaea that bridge the gap between prokaryotes and eukaryotes.</title>
        <authorList>
            <person name="Spang A."/>
            <person name="Saw J.H."/>
            <person name="Jorgensen S.L."/>
            <person name="Zaremba-Niedzwiedzka K."/>
            <person name="Martijn J."/>
            <person name="Lind A.E."/>
            <person name="van Eijk R."/>
            <person name="Schleper C."/>
            <person name="Guy L."/>
            <person name="Ettema T.J."/>
        </authorList>
    </citation>
    <scope>NUCLEOTIDE SEQUENCE</scope>
</reference>
<gene>
    <name evidence="2" type="ORF">LCGC14_0443640</name>
</gene>
<evidence type="ECO:0000256" key="1">
    <source>
        <dbReference type="SAM" id="MobiDB-lite"/>
    </source>
</evidence>
<proteinExistence type="predicted"/>
<dbReference type="EMBL" id="LAZR01000431">
    <property type="protein sequence ID" value="KKN69188.1"/>
    <property type="molecule type" value="Genomic_DNA"/>
</dbReference>